<dbReference type="NCBIfam" id="TIGR00492">
    <property type="entry name" value="alr"/>
    <property type="match status" value="1"/>
</dbReference>
<dbReference type="RefSeq" id="WP_194255786.1">
    <property type="nucleotide sequence ID" value="NZ_JABCQO010000009.1"/>
</dbReference>
<dbReference type="SUPFAM" id="SSF50621">
    <property type="entry name" value="Alanine racemase C-terminal domain-like"/>
    <property type="match status" value="1"/>
</dbReference>
<evidence type="ECO:0000256" key="4">
    <source>
        <dbReference type="ARBA" id="ARBA00013089"/>
    </source>
</evidence>
<comment type="similarity">
    <text evidence="3 7">Belongs to the alanine racemase family.</text>
</comment>
<evidence type="ECO:0000256" key="2">
    <source>
        <dbReference type="ARBA" id="ARBA00001933"/>
    </source>
</evidence>
<keyword evidence="10" id="KW-1185">Reference proteome</keyword>
<dbReference type="CDD" id="cd00430">
    <property type="entry name" value="PLPDE_III_AR"/>
    <property type="match status" value="1"/>
</dbReference>
<comment type="caution">
    <text evidence="9">The sequence shown here is derived from an EMBL/GenBank/DDBJ whole genome shotgun (WGS) entry which is preliminary data.</text>
</comment>
<dbReference type="HAMAP" id="MF_01201">
    <property type="entry name" value="Ala_racemase"/>
    <property type="match status" value="1"/>
</dbReference>
<organism evidence="9 10">
    <name type="scientific">Gluconobacter cerevisiae</name>
    <dbReference type="NCBI Taxonomy" id="1379734"/>
    <lineage>
        <taxon>Bacteria</taxon>
        <taxon>Pseudomonadati</taxon>
        <taxon>Pseudomonadota</taxon>
        <taxon>Alphaproteobacteria</taxon>
        <taxon>Acetobacterales</taxon>
        <taxon>Acetobacteraceae</taxon>
        <taxon>Gluconobacter</taxon>
    </lineage>
</organism>
<comment type="catalytic activity">
    <reaction evidence="1 7">
        <text>L-alanine = D-alanine</text>
        <dbReference type="Rhea" id="RHEA:20249"/>
        <dbReference type="ChEBI" id="CHEBI:57416"/>
        <dbReference type="ChEBI" id="CHEBI:57972"/>
        <dbReference type="EC" id="5.1.1.1"/>
    </reaction>
</comment>
<protein>
    <recommendedName>
        <fullName evidence="4 7">Alanine racemase</fullName>
        <ecNumber evidence="4 7">5.1.1.1</ecNumber>
    </recommendedName>
</protein>
<feature type="binding site" evidence="7">
    <location>
        <position position="146"/>
    </location>
    <ligand>
        <name>substrate</name>
    </ligand>
</feature>
<dbReference type="EMBL" id="JABCQO010000009">
    <property type="protein sequence ID" value="MBF0877426.1"/>
    <property type="molecule type" value="Genomic_DNA"/>
</dbReference>
<dbReference type="Pfam" id="PF01168">
    <property type="entry name" value="Ala_racemase_N"/>
    <property type="match status" value="1"/>
</dbReference>
<reference evidence="9" key="2">
    <citation type="submission" date="2020-11" db="EMBL/GenBank/DDBJ databases">
        <title>Description of novel Gluconobacter species.</title>
        <authorList>
            <person name="Cleenwerck I."/>
            <person name="Cnockaert M."/>
            <person name="Borremans W."/>
            <person name="Wieme A.D."/>
            <person name="De Vuyst L."/>
            <person name="Vandamme P."/>
        </authorList>
    </citation>
    <scope>NUCLEOTIDE SEQUENCE</scope>
    <source>
        <strain evidence="9">LMG 27748</strain>
    </source>
</reference>
<feature type="domain" description="Alanine racemase C-terminal" evidence="8">
    <location>
        <begin position="247"/>
        <end position="373"/>
    </location>
</feature>
<evidence type="ECO:0000313" key="9">
    <source>
        <dbReference type="EMBL" id="MBF0877426.1"/>
    </source>
</evidence>
<dbReference type="Proteomes" id="UP000630952">
    <property type="component" value="Unassembled WGS sequence"/>
</dbReference>
<dbReference type="InterPro" id="IPR000821">
    <property type="entry name" value="Ala_racemase"/>
</dbReference>
<gene>
    <name evidence="9" type="primary">alr</name>
    <name evidence="9" type="ORF">HKD21_11280</name>
</gene>
<evidence type="ECO:0000256" key="1">
    <source>
        <dbReference type="ARBA" id="ARBA00000316"/>
    </source>
</evidence>
<keyword evidence="6 7" id="KW-0413">Isomerase</keyword>
<name>A0ABR9YG31_9PROT</name>
<evidence type="ECO:0000313" key="10">
    <source>
        <dbReference type="Proteomes" id="UP000630952"/>
    </source>
</evidence>
<dbReference type="Gene3D" id="3.20.20.10">
    <property type="entry name" value="Alanine racemase"/>
    <property type="match status" value="1"/>
</dbReference>
<dbReference type="PANTHER" id="PTHR30511:SF0">
    <property type="entry name" value="ALANINE RACEMASE, CATABOLIC-RELATED"/>
    <property type="match status" value="1"/>
</dbReference>
<evidence type="ECO:0000256" key="7">
    <source>
        <dbReference type="HAMAP-Rule" id="MF_01201"/>
    </source>
</evidence>
<dbReference type="InterPro" id="IPR029066">
    <property type="entry name" value="PLP-binding_barrel"/>
</dbReference>
<feature type="active site" description="Proton acceptor; specific for L-alanine" evidence="7">
    <location>
        <position position="268"/>
    </location>
</feature>
<dbReference type="GO" id="GO:0008784">
    <property type="term" value="F:alanine racemase activity"/>
    <property type="evidence" value="ECO:0007669"/>
    <property type="project" value="UniProtKB-EC"/>
</dbReference>
<dbReference type="PROSITE" id="PS00395">
    <property type="entry name" value="ALANINE_RACEMASE"/>
    <property type="match status" value="1"/>
</dbReference>
<feature type="active site" description="Proton acceptor; specific for D-alanine" evidence="7">
    <location>
        <position position="47"/>
    </location>
</feature>
<evidence type="ECO:0000256" key="5">
    <source>
        <dbReference type="ARBA" id="ARBA00022898"/>
    </source>
</evidence>
<dbReference type="InterPro" id="IPR009006">
    <property type="entry name" value="Ala_racemase/Decarboxylase_C"/>
</dbReference>
<accession>A0ABR9YG31</accession>
<comment type="pathway">
    <text evidence="7">Amino-acid biosynthesis; D-alanine biosynthesis; D-alanine from L-alanine: step 1/1.</text>
</comment>
<comment type="function">
    <text evidence="7">Catalyzes the interconversion of L-alanine and D-alanine. May also act on other amino acids.</text>
</comment>
<evidence type="ECO:0000256" key="3">
    <source>
        <dbReference type="ARBA" id="ARBA00007880"/>
    </source>
</evidence>
<evidence type="ECO:0000259" key="8">
    <source>
        <dbReference type="SMART" id="SM01005"/>
    </source>
</evidence>
<dbReference type="InterPro" id="IPR001608">
    <property type="entry name" value="Ala_racemase_N"/>
</dbReference>
<dbReference type="SMART" id="SM01005">
    <property type="entry name" value="Ala_racemase_C"/>
    <property type="match status" value="1"/>
</dbReference>
<dbReference type="PANTHER" id="PTHR30511">
    <property type="entry name" value="ALANINE RACEMASE"/>
    <property type="match status" value="1"/>
</dbReference>
<sequence>MMNACPDSLWPSFRAGARLTVDLGAIASNYRYLQTLASGASCAAVVKADAYGLGIERVAPVLEQAGAREFFVAHVDEGIRLRSVVSEKARITVLHGPRPDASAECVQYGLRPVLNSLDQIAVWRSEALKAGRPLEAALQVDSGMSRFGLSSADLDALHEDGRLMDGLEVSLVMSHLACADTPENSANSAQKQQMLKMSARLPSAPLSLSASSGIFLGPAFHLDVVRPGAALYGIAPNQNGPNPLAQVVRLQAHVLQIREIFPGEGVGYGMTYRPDQPRKIATVAVGYADGFSRHGAGQGCAWFEDICLPILGRVSMDSLIVDISDVPEGKLRADMMVDLIGPRRSVDDVAEAAGTIGYEVLTSLGHRFYREYVGNGEAFQKDD</sequence>
<evidence type="ECO:0000256" key="6">
    <source>
        <dbReference type="ARBA" id="ARBA00023235"/>
    </source>
</evidence>
<dbReference type="Gene3D" id="2.40.37.10">
    <property type="entry name" value="Lyase, Ornithine Decarboxylase, Chain A, domain 1"/>
    <property type="match status" value="1"/>
</dbReference>
<dbReference type="SUPFAM" id="SSF51419">
    <property type="entry name" value="PLP-binding barrel"/>
    <property type="match status" value="1"/>
</dbReference>
<proteinExistence type="inferred from homology"/>
<dbReference type="InterPro" id="IPR020622">
    <property type="entry name" value="Ala_racemase_pyridoxalP-BS"/>
</dbReference>
<feature type="modified residue" description="N6-(pyridoxal phosphate)lysine" evidence="7">
    <location>
        <position position="47"/>
    </location>
</feature>
<dbReference type="PRINTS" id="PR00992">
    <property type="entry name" value="ALARACEMASE"/>
</dbReference>
<feature type="binding site" evidence="7">
    <location>
        <position position="316"/>
    </location>
    <ligand>
        <name>substrate</name>
    </ligand>
</feature>
<reference evidence="9" key="1">
    <citation type="submission" date="2020-04" db="EMBL/GenBank/DDBJ databases">
        <authorList>
            <person name="Sombolestani A."/>
        </authorList>
    </citation>
    <scope>NUCLEOTIDE SEQUENCE</scope>
    <source>
        <strain evidence="9">LMG 27748</strain>
    </source>
</reference>
<comment type="cofactor">
    <cofactor evidence="2 7">
        <name>pyridoxal 5'-phosphate</name>
        <dbReference type="ChEBI" id="CHEBI:597326"/>
    </cofactor>
</comment>
<dbReference type="Pfam" id="PF00842">
    <property type="entry name" value="Ala_racemase_C"/>
    <property type="match status" value="1"/>
</dbReference>
<keyword evidence="5 7" id="KW-0663">Pyridoxal phosphate</keyword>
<dbReference type="EC" id="5.1.1.1" evidence="4 7"/>
<dbReference type="InterPro" id="IPR011079">
    <property type="entry name" value="Ala_racemase_C"/>
</dbReference>